<dbReference type="PANTHER" id="PTHR33524:SF1">
    <property type="entry name" value="SET DOMAIN-CONTAINING PROTEIN"/>
    <property type="match status" value="1"/>
</dbReference>
<reference evidence="2" key="1">
    <citation type="submission" date="2013-04" db="EMBL/GenBank/DDBJ databases">
        <title>The Genome Sequence of Fonticula alba ATCC 38817.</title>
        <authorList>
            <consortium name="The Broad Institute Genomics Platform"/>
            <person name="Russ C."/>
            <person name="Cuomo C."/>
            <person name="Burger G."/>
            <person name="Gray M.W."/>
            <person name="Holland P.W.H."/>
            <person name="King N."/>
            <person name="Lang F.B.F."/>
            <person name="Roger A.J."/>
            <person name="Ruiz-Trillo I."/>
            <person name="Brown M."/>
            <person name="Walker B."/>
            <person name="Young S."/>
            <person name="Zeng Q."/>
            <person name="Gargeya S."/>
            <person name="Fitzgerald M."/>
            <person name="Haas B."/>
            <person name="Abouelleil A."/>
            <person name="Allen A.W."/>
            <person name="Alvarado L."/>
            <person name="Arachchi H.M."/>
            <person name="Berlin A.M."/>
            <person name="Chapman S.B."/>
            <person name="Gainer-Dewar J."/>
            <person name="Goldberg J."/>
            <person name="Griggs A."/>
            <person name="Gujja S."/>
            <person name="Hansen M."/>
            <person name="Howarth C."/>
            <person name="Imamovic A."/>
            <person name="Ireland A."/>
            <person name="Larimer J."/>
            <person name="McCowan C."/>
            <person name="Murphy C."/>
            <person name="Pearson M."/>
            <person name="Poon T.W."/>
            <person name="Priest M."/>
            <person name="Roberts A."/>
            <person name="Saif S."/>
            <person name="Shea T."/>
            <person name="Sisk P."/>
            <person name="Sykes S."/>
            <person name="Wortman J."/>
            <person name="Nusbaum C."/>
            <person name="Birren B."/>
        </authorList>
    </citation>
    <scope>NUCLEOTIDE SEQUENCE [LARGE SCALE GENOMIC DNA]</scope>
    <source>
        <strain evidence="2">ATCC 38817</strain>
    </source>
</reference>
<feature type="region of interest" description="Disordered" evidence="1">
    <location>
        <begin position="40"/>
        <end position="60"/>
    </location>
</feature>
<evidence type="ECO:0008006" key="4">
    <source>
        <dbReference type="Google" id="ProtNLM"/>
    </source>
</evidence>
<dbReference type="EMBL" id="KB932217">
    <property type="protein sequence ID" value="KCV67497.1"/>
    <property type="molecule type" value="Genomic_DNA"/>
</dbReference>
<organism evidence="2">
    <name type="scientific">Fonticula alba</name>
    <name type="common">Slime mold</name>
    <dbReference type="NCBI Taxonomy" id="691883"/>
    <lineage>
        <taxon>Eukaryota</taxon>
        <taxon>Rotosphaerida</taxon>
        <taxon>Fonticulaceae</taxon>
        <taxon>Fonticula</taxon>
    </lineage>
</organism>
<gene>
    <name evidence="2" type="ORF">H696_06017</name>
</gene>
<dbReference type="PANTHER" id="PTHR33524">
    <property type="entry name" value="C5ORF35"/>
    <property type="match status" value="1"/>
</dbReference>
<dbReference type="GeneID" id="20530742"/>
<feature type="compositionally biased region" description="Pro residues" evidence="1">
    <location>
        <begin position="46"/>
        <end position="59"/>
    </location>
</feature>
<dbReference type="AlphaFoldDB" id="A0A058Z1Y5"/>
<evidence type="ECO:0000313" key="2">
    <source>
        <dbReference type="EMBL" id="KCV67497.1"/>
    </source>
</evidence>
<protein>
    <recommendedName>
        <fullName evidence="4">SET domain-containing protein</fullName>
    </recommendedName>
</protein>
<sequence>MTSILLSVVQHSRRSFLSGYPSLGPMSRLLGAYEREHLMGGAADPAPGPASGDPPPASPDLPAFMMQMHAQRVVLEQLARFIRHQDTLTSEQAAADHVAHFPGGFTVELDHSPVHGTGVFVRGFAPAGSVVTLHPGIVFTPSLFRTLQTMRPLMDPHCKLARADSLVIEASGYFPSRAFTPLGLENGQHPAAVASAMEHSAPGIDPVNDYIFGLFRRAGQALRGGPRKPEDVSYDGGLLATNHFPHLDGVYAPQNIPATPLGFGHFLNHPPAGAPGGPSVAPFTVNVPLRRTGANEATIRTLLTPPPAGVPMEAVVRSFQDIFALPPGTWLQHIPSRFLSSPHNDIFMIVEDLYLRSLLLRSKFRDRHNRPPGGQEISANLFTNPTIPTVAYVATRDLQDEEIFVDYALDVSSDLPDWYTPVSQEGEQAW</sequence>
<dbReference type="Proteomes" id="UP000030693">
    <property type="component" value="Unassembled WGS sequence"/>
</dbReference>
<name>A0A058Z1Y5_FONAL</name>
<accession>A0A058Z1Y5</accession>
<evidence type="ECO:0000313" key="3">
    <source>
        <dbReference type="Proteomes" id="UP000030693"/>
    </source>
</evidence>
<keyword evidence="3" id="KW-1185">Reference proteome</keyword>
<dbReference type="RefSeq" id="XP_009498058.1">
    <property type="nucleotide sequence ID" value="XM_009499783.1"/>
</dbReference>
<evidence type="ECO:0000256" key="1">
    <source>
        <dbReference type="SAM" id="MobiDB-lite"/>
    </source>
</evidence>
<dbReference type="InterPro" id="IPR040415">
    <property type="entry name" value="SETD9"/>
</dbReference>
<proteinExistence type="predicted"/>
<dbReference type="OrthoDB" id="442460at2759"/>